<feature type="compositionally biased region" description="Polar residues" evidence="6">
    <location>
        <begin position="723"/>
        <end position="732"/>
    </location>
</feature>
<gene>
    <name evidence="11" type="ORF">SeMB42_g04038</name>
</gene>
<keyword evidence="5" id="KW-0119">Carbohydrate metabolism</keyword>
<dbReference type="InterPro" id="IPR045583">
    <property type="entry name" value="KPBA/B_C"/>
</dbReference>
<feature type="domain" description="ILEI/PANDER" evidence="9">
    <location>
        <begin position="1067"/>
        <end position="1157"/>
    </location>
</feature>
<dbReference type="GO" id="GO:0005977">
    <property type="term" value="P:glycogen metabolic process"/>
    <property type="evidence" value="ECO:0007669"/>
    <property type="project" value="UniProtKB-UniPathway"/>
</dbReference>
<accession>A0A507D1K6</accession>
<keyword evidence="7" id="KW-0812">Transmembrane</keyword>
<evidence type="ECO:0000259" key="9">
    <source>
        <dbReference type="Pfam" id="PF15711"/>
    </source>
</evidence>
<dbReference type="InterPro" id="IPR011613">
    <property type="entry name" value="GH15-like"/>
</dbReference>
<feature type="domain" description="GH15-like" evidence="8">
    <location>
        <begin position="23"/>
        <end position="940"/>
    </location>
</feature>
<dbReference type="PROSITE" id="PS52031">
    <property type="entry name" value="GG_LECTIN"/>
    <property type="match status" value="1"/>
</dbReference>
<evidence type="ECO:0000256" key="6">
    <source>
        <dbReference type="SAM" id="MobiDB-lite"/>
    </source>
</evidence>
<dbReference type="Pfam" id="PF00723">
    <property type="entry name" value="Glyco_hydro_15"/>
    <property type="match status" value="1"/>
</dbReference>
<dbReference type="PANTHER" id="PTHR10749">
    <property type="entry name" value="PHOSPHORYLASE B KINASE REGULATORY SUBUNIT"/>
    <property type="match status" value="1"/>
</dbReference>
<feature type="region of interest" description="Disordered" evidence="6">
    <location>
        <begin position="384"/>
        <end position="415"/>
    </location>
</feature>
<dbReference type="GO" id="GO:0005516">
    <property type="term" value="F:calmodulin binding"/>
    <property type="evidence" value="ECO:0007669"/>
    <property type="project" value="UniProtKB-KW"/>
</dbReference>
<evidence type="ECO:0000256" key="7">
    <source>
        <dbReference type="SAM" id="Phobius"/>
    </source>
</evidence>
<dbReference type="Pfam" id="PF15711">
    <property type="entry name" value="ILEI"/>
    <property type="match status" value="1"/>
</dbReference>
<feature type="domain" description="Phosphorylase b kinase regulatory subunit alpha/beta C-terminal" evidence="10">
    <location>
        <begin position="1213"/>
        <end position="1339"/>
    </location>
</feature>
<evidence type="ECO:0000259" key="8">
    <source>
        <dbReference type="Pfam" id="PF00723"/>
    </source>
</evidence>
<feature type="compositionally biased region" description="Polar residues" evidence="6">
    <location>
        <begin position="391"/>
        <end position="408"/>
    </location>
</feature>
<evidence type="ECO:0000313" key="12">
    <source>
        <dbReference type="Proteomes" id="UP000317494"/>
    </source>
</evidence>
<comment type="caution">
    <text evidence="11">The sequence shown here is derived from an EMBL/GenBank/DDBJ whole genome shotgun (WGS) entry which is preliminary data.</text>
</comment>
<dbReference type="VEuPathDB" id="FungiDB:SeMB42_g04038"/>
<evidence type="ECO:0000256" key="2">
    <source>
        <dbReference type="ARBA" id="ARBA00007128"/>
    </source>
</evidence>
<dbReference type="Proteomes" id="UP000317494">
    <property type="component" value="Unassembled WGS sequence"/>
</dbReference>
<dbReference type="SUPFAM" id="SSF48208">
    <property type="entry name" value="Six-hairpin glycosidases"/>
    <property type="match status" value="2"/>
</dbReference>
<organism evidence="11 12">
    <name type="scientific">Synchytrium endobioticum</name>
    <dbReference type="NCBI Taxonomy" id="286115"/>
    <lineage>
        <taxon>Eukaryota</taxon>
        <taxon>Fungi</taxon>
        <taxon>Fungi incertae sedis</taxon>
        <taxon>Chytridiomycota</taxon>
        <taxon>Chytridiomycota incertae sedis</taxon>
        <taxon>Chytridiomycetes</taxon>
        <taxon>Synchytriales</taxon>
        <taxon>Synchytriaceae</taxon>
        <taxon>Synchytrium</taxon>
    </lineage>
</organism>
<evidence type="ECO:0000256" key="3">
    <source>
        <dbReference type="ARBA" id="ARBA00022600"/>
    </source>
</evidence>
<dbReference type="InterPro" id="IPR008734">
    <property type="entry name" value="PHK_A/B_su"/>
</dbReference>
<keyword evidence="7" id="KW-1133">Transmembrane helix</keyword>
<evidence type="ECO:0008006" key="13">
    <source>
        <dbReference type="Google" id="ProtNLM"/>
    </source>
</evidence>
<feature type="transmembrane region" description="Helical" evidence="7">
    <location>
        <begin position="1593"/>
        <end position="1615"/>
    </location>
</feature>
<dbReference type="Pfam" id="PF19292">
    <property type="entry name" value="KPBB_C"/>
    <property type="match status" value="1"/>
</dbReference>
<sequence>MSMINEDASVSYEARRRHILNKLDVYFQQVSSIILSKQSVAGLIPASVAVTTHGDYRDAWVRDNVYSILAVWGVSLGYRRIDDESGRGYELEHATIKCMRGLLFAMMRQSHKVEKFKNTQLPSDALHAKYNTSTGETVVGDADWGHLQIDATSLFLLYLAQMTASGLQIVYTMDEVHFIQNLVFYLERAYRTPDYGIWERGNKINHGMPELNSSSIGMAVAALQAINGINLYGARGGSSSVIHVLPDEITRNVTTLYSALPRESNSKEVDAAILSVISFPAFAVADHALVNKTREEIVKKLEGRYGMKRFLRDGHQTVLEDNSRLHYDAHELRIFEHIESEWPLFFTYMVLDGYFRGDITQAEEYLEKLAPLLVDSSKVQKYKRTSVHRTAPSTSPNSDNPNKSNGLSQPGHDRRHSLAAIQETPELEMKLVPELYIVPKDLVNAEKANPGSQIRVPNENIPLVWAQSLYILGNLLKEKLITPAELDPLGRRFAPSRNADRVDTVVQVVLLAENADLQARLATFGLDTQTRDQCEPVTISPPSALRDAFVTLGANTKLGLTGRPLRPIGTLSTSKMYKCRRLYCFLPHFMDKEEFYLVSDNDYLVSVIEQELAFVKNNWSSPGRPTIMIMLTKEMMLGTRTAHSQNEMLDSQRRPPEPTVNTTRNLLNFFMSLRSGSASSNSQLLTSTYYTEDPARAYVETFKLHDSPSQSTPATPSAQTTPDYKTSPNPKQAISPETLLDGKEGTDPTHSPASLTTTATTLPLVTPVSSNNINSELLTLTLGDPSHIERAIKLLSETANLYDQIDLLHYLHSCNGLDFSVGNLGTVKSLVEEVYSKATTLKQWSIVRHCAGVLRKVVNSLTINVADLLIRQRPISVGFGHGNEFSINAPMNPKALIEIIYDRCASDVREAPLVQEVLTYLGSFIRSQPSLFEGIMRLRTHLLIIAMRDEIARMKLCDEAEAVEQLMQLSPFEMKSLLGQVLSAKDQVCFAPDQISPAFAAANRWQLKIAQASQTDPEASLARSANLPLPNTLFLGIQSAGFSAGNFCRIEICRDDQLIPLPGVVGRGLNVVILDPFDGAIVEFASFDVHTSTEDSEDLGKLLQFLEPGMIFVMGCKDDCAERLTPETRLVIEAVGSAYIKEVKYRDSWAIIGEKGATDTVVESYAPATQSARITRKIDLAARRKKLVSSMGVSPQDVVGGYSSVAHALLLPSNGWWFRRRKNDGALNRVPERFYPRVWKILSKVNGIMVGKSVLPRDPTVSEKTPEEPSFADQVESLLSVIRDPAERQIVVECLVVIARIGERNPEIQIKDETLDVLSIVRDAITRSWSRWVEKQQAEHAGTNGDRVLNKTDDQTDFLGGDISFERNERLARRMFFDLPADGKDGTMAVLASSCVRVCFDVKWQSPKYTQRILMTGAASPSDSGSANPPLSSGSRREMLSLVWRLLTPMNMFLITDLLIIVVAGAILFMVLNAIFTLNAVLAQPSRLAFLYRAWTIRFRADETSAGKLMDIKAKIQTTYGKPIRVVPHSRGKSLQTSIGASTVEEPETTTSANTFWWIVVLLNLNCLLQYPMTVCMWGWAGPPERYSARPSYIVYACVPLSFSCGIIAGIWMLLIERRVKTYWKTHPTSHIGTHAGFLQQPDPQQQHVNYTITQTRTAEQQNGDVGRSSETLADPLVVDAGLSSTCNRVDGSRVTGVQRQGGASGSNNGHIC</sequence>
<feature type="transmembrane region" description="Helical" evidence="7">
    <location>
        <begin position="1556"/>
        <end position="1581"/>
    </location>
</feature>
<reference evidence="11 12" key="1">
    <citation type="journal article" date="2019" name="Sci. Rep.">
        <title>Comparative genomics of chytrid fungi reveal insights into the obligate biotrophic and pathogenic lifestyle of Synchytrium endobioticum.</title>
        <authorList>
            <person name="van de Vossenberg B.T.L.H."/>
            <person name="Warris S."/>
            <person name="Nguyen H.D.T."/>
            <person name="van Gent-Pelzer M.P.E."/>
            <person name="Joly D.L."/>
            <person name="van de Geest H.C."/>
            <person name="Bonants P.J.M."/>
            <person name="Smith D.S."/>
            <person name="Levesque C.A."/>
            <person name="van der Lee T.A.J."/>
        </authorList>
    </citation>
    <scope>NUCLEOTIDE SEQUENCE [LARGE SCALE GENOMIC DNA]</scope>
    <source>
        <strain evidence="11 12">MB42</strain>
    </source>
</reference>
<evidence type="ECO:0000313" key="11">
    <source>
        <dbReference type="EMBL" id="TPX45369.1"/>
    </source>
</evidence>
<feature type="region of interest" description="Disordered" evidence="6">
    <location>
        <begin position="704"/>
        <end position="758"/>
    </location>
</feature>
<protein>
    <recommendedName>
        <fullName evidence="13">Phosphorylase kinase alphabeta</fullName>
    </recommendedName>
</protein>
<evidence type="ECO:0000256" key="4">
    <source>
        <dbReference type="ARBA" id="ARBA00022860"/>
    </source>
</evidence>
<keyword evidence="7" id="KW-0472">Membrane</keyword>
<keyword evidence="3" id="KW-0321">Glycogen metabolism</keyword>
<dbReference type="EMBL" id="QEAN01000155">
    <property type="protein sequence ID" value="TPX45369.1"/>
    <property type="molecule type" value="Genomic_DNA"/>
</dbReference>
<evidence type="ECO:0000256" key="1">
    <source>
        <dbReference type="ARBA" id="ARBA00005131"/>
    </source>
</evidence>
<keyword evidence="12" id="KW-1185">Reference proteome</keyword>
<dbReference type="UniPathway" id="UPA00163"/>
<dbReference type="Gene3D" id="1.50.10.10">
    <property type="match status" value="1"/>
</dbReference>
<keyword evidence="4" id="KW-0112">Calmodulin-binding</keyword>
<dbReference type="GO" id="GO:0003824">
    <property type="term" value="F:catalytic activity"/>
    <property type="evidence" value="ECO:0007669"/>
    <property type="project" value="UniProtKB-ARBA"/>
</dbReference>
<evidence type="ECO:0000259" key="10">
    <source>
        <dbReference type="Pfam" id="PF19292"/>
    </source>
</evidence>
<dbReference type="PANTHER" id="PTHR10749:SF8">
    <property type="entry name" value="PHOSPHORYLASE B KINASE REGULATORY SUBUNIT BETA"/>
    <property type="match status" value="1"/>
</dbReference>
<dbReference type="InterPro" id="IPR008928">
    <property type="entry name" value="6-hairpin_glycosidase_sf"/>
</dbReference>
<dbReference type="InterPro" id="IPR039477">
    <property type="entry name" value="ILEI/PANDER_dom"/>
</dbReference>
<proteinExistence type="inferred from homology"/>
<dbReference type="STRING" id="286115.A0A507D1K6"/>
<comment type="pathway">
    <text evidence="1">Glycan biosynthesis; glycogen metabolism.</text>
</comment>
<comment type="similarity">
    <text evidence="2">Belongs to the phosphorylase b kinase regulatory chain family.</text>
</comment>
<evidence type="ECO:0000256" key="5">
    <source>
        <dbReference type="ARBA" id="ARBA00023277"/>
    </source>
</evidence>
<name>A0A507D1K6_9FUNG</name>
<dbReference type="GO" id="GO:0005964">
    <property type="term" value="C:phosphorylase kinase complex"/>
    <property type="evidence" value="ECO:0007669"/>
    <property type="project" value="TreeGrafter"/>
</dbReference>
<feature type="compositionally biased region" description="Low complexity" evidence="6">
    <location>
        <begin position="707"/>
        <end position="722"/>
    </location>
</feature>
<feature type="transmembrane region" description="Helical" evidence="7">
    <location>
        <begin position="1458"/>
        <end position="1483"/>
    </location>
</feature>
<dbReference type="InterPro" id="IPR012341">
    <property type="entry name" value="6hp_glycosidase-like_sf"/>
</dbReference>